<sequence length="504" mass="54473">MSGVLPGTGTIIYDSVKPLIRILLTVGIGFLLIKLKVIPSDGTKVCSLLIVNVTLPSLLFSKVVPSFTSQNIGALAPIFITGIFYQALSAVIGFVARGLTPTPRRFRYGMIAAYGKGMGDLPIGVIQSLMSSAPFNPATDEDLGVAYTSIFILINYVSMFPLQGLRLVKVDYLSPPSASLERRYEDGEFGTLSKWLHRFLAGMPMRHEVEEERERHLVEDVGTPREKEGTDFEDEERRLRRSRMDSRMTSVGSTTSTMVGDDHGISCCMDDQIVDPSDPPPKKPYPSDFSVLEPGPLTPPPNEPELSRARKFWNGAMSVVNDMIVPPTVSLVISLVVALVPALRALFVPPESASASFDPRAPDGNPPLSTIFGTFSFIGAASVPLGLLVLGGSIAKIEIPRPVSRLPISSIITMALVKLAFLPIIGFFFVKALVRAGMVDADNAVLRFGACVPTATNQVVWSQILAPPGTESNSALLGAYLLAQYICWSLSSVLLTAFSLHTIF</sequence>
<evidence type="ECO:0000256" key="2">
    <source>
        <dbReference type="ARBA" id="ARBA00022692"/>
    </source>
</evidence>
<feature type="transmembrane region" description="Helical" evidence="6">
    <location>
        <begin position="411"/>
        <end position="430"/>
    </location>
</feature>
<dbReference type="PANTHER" id="PTHR31274:SF1">
    <property type="entry name" value="AGL149CP"/>
    <property type="match status" value="1"/>
</dbReference>
<evidence type="ECO:0000256" key="6">
    <source>
        <dbReference type="SAM" id="Phobius"/>
    </source>
</evidence>
<feature type="transmembrane region" description="Helical" evidence="6">
    <location>
        <begin position="324"/>
        <end position="347"/>
    </location>
</feature>
<keyword evidence="4 6" id="KW-0472">Membrane</keyword>
<dbReference type="InterPro" id="IPR004776">
    <property type="entry name" value="Mem_transp_PIN-like"/>
</dbReference>
<keyword evidence="8" id="KW-1185">Reference proteome</keyword>
<feature type="compositionally biased region" description="Basic and acidic residues" evidence="5">
    <location>
        <begin position="221"/>
        <end position="246"/>
    </location>
</feature>
<organism evidence="7 8">
    <name type="scientific">Sporidiobolus salmonicolor</name>
    <name type="common">Yeast-like fungus</name>
    <name type="synonym">Sporobolomyces salmonicolor</name>
    <dbReference type="NCBI Taxonomy" id="5005"/>
    <lineage>
        <taxon>Eukaryota</taxon>
        <taxon>Fungi</taxon>
        <taxon>Dikarya</taxon>
        <taxon>Basidiomycota</taxon>
        <taxon>Pucciniomycotina</taxon>
        <taxon>Microbotryomycetes</taxon>
        <taxon>Sporidiobolales</taxon>
        <taxon>Sporidiobolaceae</taxon>
        <taxon>Sporobolomyces</taxon>
    </lineage>
</organism>
<dbReference type="Pfam" id="PF03547">
    <property type="entry name" value="Mem_trans"/>
    <property type="match status" value="1"/>
</dbReference>
<dbReference type="AlphaFoldDB" id="A0A0D6EIZ6"/>
<feature type="transmembrane region" description="Helical" evidence="6">
    <location>
        <begin position="367"/>
        <end position="390"/>
    </location>
</feature>
<name>A0A0D6EIZ6_SPOSA</name>
<proteinExistence type="predicted"/>
<evidence type="ECO:0000313" key="8">
    <source>
        <dbReference type="Proteomes" id="UP000243876"/>
    </source>
</evidence>
<feature type="transmembrane region" description="Helical" evidence="6">
    <location>
        <begin position="108"/>
        <end position="131"/>
    </location>
</feature>
<evidence type="ECO:0000256" key="1">
    <source>
        <dbReference type="ARBA" id="ARBA00004141"/>
    </source>
</evidence>
<dbReference type="EMBL" id="CENE01000003">
    <property type="protein sequence ID" value="CEQ39698.1"/>
    <property type="molecule type" value="Genomic_DNA"/>
</dbReference>
<accession>A0A0D6EIZ6</accession>
<feature type="transmembrane region" description="Helical" evidence="6">
    <location>
        <begin position="45"/>
        <end position="64"/>
    </location>
</feature>
<reference evidence="8" key="1">
    <citation type="submission" date="2015-02" db="EMBL/GenBank/DDBJ databases">
        <authorList>
            <person name="Gon?alves P."/>
        </authorList>
    </citation>
    <scope>NUCLEOTIDE SEQUENCE [LARGE SCALE GENOMIC DNA]</scope>
</reference>
<feature type="region of interest" description="Disordered" evidence="5">
    <location>
        <begin position="221"/>
        <end position="304"/>
    </location>
</feature>
<dbReference type="OrthoDB" id="435607at2759"/>
<dbReference type="Proteomes" id="UP000243876">
    <property type="component" value="Unassembled WGS sequence"/>
</dbReference>
<keyword evidence="2 6" id="KW-0812">Transmembrane</keyword>
<protein>
    <submittedName>
        <fullName evidence="7">SPOSA6832_01232-mRNA-1:cds</fullName>
    </submittedName>
</protein>
<feature type="compositionally biased region" description="Low complexity" evidence="5">
    <location>
        <begin position="247"/>
        <end position="259"/>
    </location>
</feature>
<gene>
    <name evidence="7" type="primary">SPOSA6832_01232</name>
</gene>
<evidence type="ECO:0000256" key="4">
    <source>
        <dbReference type="ARBA" id="ARBA00023136"/>
    </source>
</evidence>
<dbReference type="InterPro" id="IPR040254">
    <property type="entry name" value="Ecm3-like"/>
</dbReference>
<keyword evidence="3 6" id="KW-1133">Transmembrane helix</keyword>
<dbReference type="GO" id="GO:0016020">
    <property type="term" value="C:membrane"/>
    <property type="evidence" value="ECO:0007669"/>
    <property type="project" value="UniProtKB-SubCell"/>
</dbReference>
<dbReference type="GO" id="GO:0055085">
    <property type="term" value="P:transmembrane transport"/>
    <property type="evidence" value="ECO:0007669"/>
    <property type="project" value="InterPro"/>
</dbReference>
<feature type="non-terminal residue" evidence="7">
    <location>
        <position position="1"/>
    </location>
</feature>
<feature type="transmembrane region" description="Helical" evidence="6">
    <location>
        <begin position="76"/>
        <end position="96"/>
    </location>
</feature>
<evidence type="ECO:0000313" key="7">
    <source>
        <dbReference type="EMBL" id="CEQ39698.1"/>
    </source>
</evidence>
<comment type="subcellular location">
    <subcellularLocation>
        <location evidence="1">Membrane</location>
        <topology evidence="1">Multi-pass membrane protein</topology>
    </subcellularLocation>
</comment>
<feature type="transmembrane region" description="Helical" evidence="6">
    <location>
        <begin position="20"/>
        <end position="38"/>
    </location>
</feature>
<feature type="transmembrane region" description="Helical" evidence="6">
    <location>
        <begin position="477"/>
        <end position="500"/>
    </location>
</feature>
<evidence type="ECO:0000256" key="5">
    <source>
        <dbReference type="SAM" id="MobiDB-lite"/>
    </source>
</evidence>
<feature type="compositionally biased region" description="Low complexity" evidence="5">
    <location>
        <begin position="286"/>
        <end position="295"/>
    </location>
</feature>
<feature type="transmembrane region" description="Helical" evidence="6">
    <location>
        <begin position="143"/>
        <end position="162"/>
    </location>
</feature>
<evidence type="ECO:0000256" key="3">
    <source>
        <dbReference type="ARBA" id="ARBA00022989"/>
    </source>
</evidence>
<dbReference type="PANTHER" id="PTHR31274">
    <property type="entry name" value="PROTEIN ECM3"/>
    <property type="match status" value="1"/>
</dbReference>